<dbReference type="RefSeq" id="WP_090237284.1">
    <property type="nucleotide sequence ID" value="NZ_FOJW01000007.1"/>
</dbReference>
<dbReference type="EMBL" id="FOJW01000007">
    <property type="protein sequence ID" value="SFB11154.1"/>
    <property type="molecule type" value="Genomic_DNA"/>
</dbReference>
<reference evidence="5 6" key="1">
    <citation type="submission" date="2016-10" db="EMBL/GenBank/DDBJ databases">
        <authorList>
            <person name="de Groot N.N."/>
        </authorList>
    </citation>
    <scope>NUCLEOTIDE SEQUENCE [LARGE SCALE GENOMIC DNA]</scope>
    <source>
        <strain evidence="5 6">CGMCC 1.3702</strain>
    </source>
</reference>
<dbReference type="Pfam" id="PF00455">
    <property type="entry name" value="DeoRC"/>
    <property type="match status" value="1"/>
</dbReference>
<dbReference type="InterPro" id="IPR036388">
    <property type="entry name" value="WH-like_DNA-bd_sf"/>
</dbReference>
<dbReference type="PANTHER" id="PTHR30363:SF56">
    <property type="entry name" value="TRANSCRIPTIONAL REGULATOR, DEOR FAMILY"/>
    <property type="match status" value="1"/>
</dbReference>
<organism evidence="5 6">
    <name type="scientific">Lentibacillus halodurans</name>
    <dbReference type="NCBI Taxonomy" id="237679"/>
    <lineage>
        <taxon>Bacteria</taxon>
        <taxon>Bacillati</taxon>
        <taxon>Bacillota</taxon>
        <taxon>Bacilli</taxon>
        <taxon>Bacillales</taxon>
        <taxon>Bacillaceae</taxon>
        <taxon>Lentibacillus</taxon>
    </lineage>
</organism>
<accession>A0A1I0YCW3</accession>
<evidence type="ECO:0000313" key="6">
    <source>
        <dbReference type="Proteomes" id="UP000198642"/>
    </source>
</evidence>
<dbReference type="OrthoDB" id="9797223at2"/>
<sequence>MLTEERHHVILDWLKQDGIVKSQHLMEVIGCSESTIRRDLDQLEEAGELTRIHGGAKRSYHLDEELTASEKSFKNVQSKESIGKLAAQLIETNDVIFIDAGTTTLAMLSYLKDKHITVVTNGIQHASLLADQGIETFLTGGKIKPSTKAIIGSQSLNELKNYRFDKAFLGMNGVDLAFGCTTPDPEEAALKQMGHQQASVTFLLADQTKWNKVTFAKVCELEDAAIVTDYLHPNFGHYRETTNIMEAAK</sequence>
<dbReference type="InterPro" id="IPR001034">
    <property type="entry name" value="DeoR_HTH"/>
</dbReference>
<dbReference type="STRING" id="237679.SAMN04488072_10770"/>
<evidence type="ECO:0000313" key="5">
    <source>
        <dbReference type="EMBL" id="SFB11154.1"/>
    </source>
</evidence>
<keyword evidence="6" id="KW-1185">Reference proteome</keyword>
<evidence type="ECO:0000256" key="1">
    <source>
        <dbReference type="ARBA" id="ARBA00023015"/>
    </source>
</evidence>
<dbReference type="InterPro" id="IPR036390">
    <property type="entry name" value="WH_DNA-bd_sf"/>
</dbReference>
<dbReference type="SUPFAM" id="SSF46785">
    <property type="entry name" value="Winged helix' DNA-binding domain"/>
    <property type="match status" value="1"/>
</dbReference>
<dbReference type="PROSITE" id="PS00894">
    <property type="entry name" value="HTH_DEOR_1"/>
    <property type="match status" value="1"/>
</dbReference>
<dbReference type="Gene3D" id="3.40.50.1360">
    <property type="match status" value="1"/>
</dbReference>
<dbReference type="GO" id="GO:0003677">
    <property type="term" value="F:DNA binding"/>
    <property type="evidence" value="ECO:0007669"/>
    <property type="project" value="UniProtKB-KW"/>
</dbReference>
<dbReference type="PANTHER" id="PTHR30363">
    <property type="entry name" value="HTH-TYPE TRANSCRIPTIONAL REGULATOR SRLR-RELATED"/>
    <property type="match status" value="1"/>
</dbReference>
<dbReference type="SUPFAM" id="SSF100950">
    <property type="entry name" value="NagB/RpiA/CoA transferase-like"/>
    <property type="match status" value="1"/>
</dbReference>
<dbReference type="InterPro" id="IPR018356">
    <property type="entry name" value="Tscrpt_reg_HTH_DeoR_CS"/>
</dbReference>
<dbReference type="InterPro" id="IPR050313">
    <property type="entry name" value="Carb_Metab_HTH_regulators"/>
</dbReference>
<protein>
    <submittedName>
        <fullName evidence="5">Transcriptional regulator, DeoR family</fullName>
    </submittedName>
</protein>
<keyword evidence="2" id="KW-0238">DNA-binding</keyword>
<dbReference type="Pfam" id="PF08220">
    <property type="entry name" value="HTH_DeoR"/>
    <property type="match status" value="1"/>
</dbReference>
<dbReference type="PRINTS" id="PR00037">
    <property type="entry name" value="HTHLACR"/>
</dbReference>
<dbReference type="SMART" id="SM01134">
    <property type="entry name" value="DeoRC"/>
    <property type="match status" value="1"/>
</dbReference>
<keyword evidence="3" id="KW-0804">Transcription</keyword>
<proteinExistence type="predicted"/>
<dbReference type="SMART" id="SM00420">
    <property type="entry name" value="HTH_DEOR"/>
    <property type="match status" value="1"/>
</dbReference>
<dbReference type="InterPro" id="IPR014036">
    <property type="entry name" value="DeoR-like_C"/>
</dbReference>
<feature type="domain" description="HTH deoR-type" evidence="4">
    <location>
        <begin position="3"/>
        <end position="58"/>
    </location>
</feature>
<name>A0A1I0YCW3_9BACI</name>
<evidence type="ECO:0000256" key="2">
    <source>
        <dbReference type="ARBA" id="ARBA00023125"/>
    </source>
</evidence>
<evidence type="ECO:0000256" key="3">
    <source>
        <dbReference type="ARBA" id="ARBA00023163"/>
    </source>
</evidence>
<evidence type="ECO:0000259" key="4">
    <source>
        <dbReference type="PROSITE" id="PS51000"/>
    </source>
</evidence>
<keyword evidence="1" id="KW-0805">Transcription regulation</keyword>
<dbReference type="GO" id="GO:0003700">
    <property type="term" value="F:DNA-binding transcription factor activity"/>
    <property type="evidence" value="ECO:0007669"/>
    <property type="project" value="InterPro"/>
</dbReference>
<dbReference type="Proteomes" id="UP000198642">
    <property type="component" value="Unassembled WGS sequence"/>
</dbReference>
<dbReference type="Gene3D" id="1.10.10.10">
    <property type="entry name" value="Winged helix-like DNA-binding domain superfamily/Winged helix DNA-binding domain"/>
    <property type="match status" value="1"/>
</dbReference>
<dbReference type="AlphaFoldDB" id="A0A1I0YCW3"/>
<gene>
    <name evidence="5" type="ORF">SAMN04488072_10770</name>
</gene>
<dbReference type="PROSITE" id="PS51000">
    <property type="entry name" value="HTH_DEOR_2"/>
    <property type="match status" value="1"/>
</dbReference>
<dbReference type="InterPro" id="IPR037171">
    <property type="entry name" value="NagB/RpiA_transferase-like"/>
</dbReference>